<dbReference type="GO" id="GO:0061809">
    <property type="term" value="F:NAD+ nucleosidase activity, cyclic ADP-ribose generating"/>
    <property type="evidence" value="ECO:0007669"/>
    <property type="project" value="UniProtKB-EC"/>
</dbReference>
<dbReference type="PROSITE" id="PS50104">
    <property type="entry name" value="TIR"/>
    <property type="match status" value="1"/>
</dbReference>
<evidence type="ECO:0000256" key="4">
    <source>
        <dbReference type="ARBA" id="ARBA00047304"/>
    </source>
</evidence>
<accession>A0ABD3KTU9</accession>
<keyword evidence="2" id="KW-0378">Hydrolase</keyword>
<comment type="catalytic activity">
    <reaction evidence="4">
        <text>NAD(+) + H2O = ADP-D-ribose + nicotinamide + H(+)</text>
        <dbReference type="Rhea" id="RHEA:16301"/>
        <dbReference type="ChEBI" id="CHEBI:15377"/>
        <dbReference type="ChEBI" id="CHEBI:15378"/>
        <dbReference type="ChEBI" id="CHEBI:17154"/>
        <dbReference type="ChEBI" id="CHEBI:57540"/>
        <dbReference type="ChEBI" id="CHEBI:57967"/>
        <dbReference type="EC" id="3.2.2.6"/>
    </reaction>
    <physiologicalReaction direction="left-to-right" evidence="4">
        <dbReference type="Rhea" id="RHEA:16302"/>
    </physiologicalReaction>
</comment>
<dbReference type="InterPro" id="IPR035897">
    <property type="entry name" value="Toll_tir_struct_dom_sf"/>
</dbReference>
<evidence type="ECO:0000256" key="1">
    <source>
        <dbReference type="ARBA" id="ARBA00011982"/>
    </source>
</evidence>
<dbReference type="PANTHER" id="PTHR32009">
    <property type="entry name" value="TMV RESISTANCE PROTEIN N-LIKE"/>
    <property type="match status" value="1"/>
</dbReference>
<reference evidence="6 7" key="1">
    <citation type="submission" date="2024-11" db="EMBL/GenBank/DDBJ databases">
        <title>Chromosome-level genome assembly of Eucalyptus globulus Labill. provides insights into its genome evolution.</title>
        <authorList>
            <person name="Li X."/>
        </authorList>
    </citation>
    <scope>NUCLEOTIDE SEQUENCE [LARGE SCALE GENOMIC DNA]</scope>
    <source>
        <strain evidence="6">CL2024</strain>
        <tissue evidence="6">Fresh tender leaves</tissue>
    </source>
</reference>
<gene>
    <name evidence="6" type="ORF">ACJRO7_017162</name>
</gene>
<dbReference type="Proteomes" id="UP001634007">
    <property type="component" value="Unassembled WGS sequence"/>
</dbReference>
<dbReference type="SUPFAM" id="SSF52200">
    <property type="entry name" value="Toll/Interleukin receptor TIR domain"/>
    <property type="match status" value="1"/>
</dbReference>
<dbReference type="AlphaFoldDB" id="A0ABD3KTU9"/>
<evidence type="ECO:0000313" key="7">
    <source>
        <dbReference type="Proteomes" id="UP001634007"/>
    </source>
</evidence>
<dbReference type="EC" id="3.2.2.6" evidence="1"/>
<dbReference type="EMBL" id="JBJKBG010000004">
    <property type="protein sequence ID" value="KAL3741653.1"/>
    <property type="molecule type" value="Genomic_DNA"/>
</dbReference>
<evidence type="ECO:0000259" key="5">
    <source>
        <dbReference type="PROSITE" id="PS50104"/>
    </source>
</evidence>
<feature type="domain" description="TIR" evidence="5">
    <location>
        <begin position="19"/>
        <end position="157"/>
    </location>
</feature>
<comment type="caution">
    <text evidence="6">The sequence shown here is derived from an EMBL/GenBank/DDBJ whole genome shotgun (WGS) entry which is preliminary data.</text>
</comment>
<organism evidence="6 7">
    <name type="scientific">Eucalyptus globulus</name>
    <name type="common">Tasmanian blue gum</name>
    <dbReference type="NCBI Taxonomy" id="34317"/>
    <lineage>
        <taxon>Eukaryota</taxon>
        <taxon>Viridiplantae</taxon>
        <taxon>Streptophyta</taxon>
        <taxon>Embryophyta</taxon>
        <taxon>Tracheophyta</taxon>
        <taxon>Spermatophyta</taxon>
        <taxon>Magnoliopsida</taxon>
        <taxon>eudicotyledons</taxon>
        <taxon>Gunneridae</taxon>
        <taxon>Pentapetalae</taxon>
        <taxon>rosids</taxon>
        <taxon>malvids</taxon>
        <taxon>Myrtales</taxon>
        <taxon>Myrtaceae</taxon>
        <taxon>Myrtoideae</taxon>
        <taxon>Eucalypteae</taxon>
        <taxon>Eucalyptus</taxon>
    </lineage>
</organism>
<dbReference type="Pfam" id="PF01582">
    <property type="entry name" value="TIR"/>
    <property type="match status" value="1"/>
</dbReference>
<protein>
    <recommendedName>
        <fullName evidence="1">ADP-ribosyl cyclase/cyclic ADP-ribose hydrolase</fullName>
        <ecNumber evidence="1">3.2.2.6</ecNumber>
    </recommendedName>
</protein>
<dbReference type="Gene3D" id="3.40.50.10140">
    <property type="entry name" value="Toll/interleukin-1 receptor homology (TIR) domain"/>
    <property type="match status" value="1"/>
</dbReference>
<evidence type="ECO:0000256" key="3">
    <source>
        <dbReference type="ARBA" id="ARBA00023027"/>
    </source>
</evidence>
<name>A0ABD3KTU9_EUCGL</name>
<sequence length="168" mass="19280">MKRTRSSEASLSMETKLESKYDVFLSFRGSDTRLNFTDSLYRSMVRAGIRVFLDSEELEYGEEISEALKAVNEAQICIPIFSQNFASSSWCLREVAHMIECSSESNQNKEIIPIFYDVKADDVKLKTDLFKKAIRKHKKKVGKDELERWKSALVEVGGKIGRELIGKR</sequence>
<keyword evidence="7" id="KW-1185">Reference proteome</keyword>
<keyword evidence="3" id="KW-0520">NAD</keyword>
<dbReference type="InterPro" id="IPR000157">
    <property type="entry name" value="TIR_dom"/>
</dbReference>
<dbReference type="SMART" id="SM00255">
    <property type="entry name" value="TIR"/>
    <property type="match status" value="1"/>
</dbReference>
<proteinExistence type="predicted"/>
<evidence type="ECO:0000313" key="6">
    <source>
        <dbReference type="EMBL" id="KAL3741653.1"/>
    </source>
</evidence>
<evidence type="ECO:0000256" key="2">
    <source>
        <dbReference type="ARBA" id="ARBA00022801"/>
    </source>
</evidence>
<dbReference type="PANTHER" id="PTHR32009:SF39">
    <property type="entry name" value="TIR DOMAIN-CONTAINING PROTEIN"/>
    <property type="match status" value="1"/>
</dbReference>